<name>A0A953LJ66_SYMTR</name>
<evidence type="ECO:0008006" key="3">
    <source>
        <dbReference type="Google" id="ProtNLM"/>
    </source>
</evidence>
<dbReference type="AlphaFoldDB" id="A0A953LJ66"/>
<comment type="caution">
    <text evidence="1">The sequence shown here is derived from an EMBL/GenBank/DDBJ whole genome shotgun (WGS) entry which is preliminary data.</text>
</comment>
<reference evidence="1" key="1">
    <citation type="submission" date="2017-11" db="EMBL/GenBank/DDBJ databases">
        <title>Three new genomes from thermophilic consortium.</title>
        <authorList>
            <person name="Quaggio R."/>
            <person name="Amgarten D."/>
            <person name="Setubal J.C."/>
        </authorList>
    </citation>
    <scope>NUCLEOTIDE SEQUENCE</scope>
    <source>
        <strain evidence="1">ZCTH01-B2</strain>
    </source>
</reference>
<dbReference type="Proteomes" id="UP000732377">
    <property type="component" value="Unassembled WGS sequence"/>
</dbReference>
<protein>
    <recommendedName>
        <fullName evidence="3">SinR family protein</fullName>
    </recommendedName>
</protein>
<dbReference type="EMBL" id="PIUK01000110">
    <property type="protein sequence ID" value="MBY6276799.1"/>
    <property type="molecule type" value="Genomic_DNA"/>
</dbReference>
<dbReference type="RefSeq" id="WP_273379881.1">
    <property type="nucleotide sequence ID" value="NZ_PIUK01000110.1"/>
</dbReference>
<evidence type="ECO:0000313" key="2">
    <source>
        <dbReference type="Proteomes" id="UP000732377"/>
    </source>
</evidence>
<gene>
    <name evidence="1" type="ORF">CWE10_11430</name>
</gene>
<proteinExistence type="predicted"/>
<sequence length="91" mass="10912">MAVYLITYDLKKAGQNYDALYKEIKSFGDWWHYLESTWLVDTNLSAQTMSDRIRKVTDSNDLHLVIKLNRGTDYQGWLPKEAWDWINQRLR</sequence>
<accession>A0A953LJ66</accession>
<evidence type="ECO:0000313" key="1">
    <source>
        <dbReference type="EMBL" id="MBY6276799.1"/>
    </source>
</evidence>
<organism evidence="1 2">
    <name type="scientific">Symbiobacterium thermophilum</name>
    <dbReference type="NCBI Taxonomy" id="2734"/>
    <lineage>
        <taxon>Bacteria</taxon>
        <taxon>Bacillati</taxon>
        <taxon>Bacillota</taxon>
        <taxon>Clostridia</taxon>
        <taxon>Eubacteriales</taxon>
        <taxon>Symbiobacteriaceae</taxon>
        <taxon>Symbiobacterium</taxon>
    </lineage>
</organism>